<dbReference type="Gene3D" id="3.40.50.1820">
    <property type="entry name" value="alpha/beta hydrolase"/>
    <property type="match status" value="1"/>
</dbReference>
<dbReference type="InterPro" id="IPR000639">
    <property type="entry name" value="Epox_hydrolase-like"/>
</dbReference>
<dbReference type="InterPro" id="IPR000073">
    <property type="entry name" value="AB_hydrolase_1"/>
</dbReference>
<dbReference type="Pfam" id="PF00561">
    <property type="entry name" value="Abhydrolase_1"/>
    <property type="match status" value="1"/>
</dbReference>
<dbReference type="InterPro" id="IPR029058">
    <property type="entry name" value="AB_hydrolase_fold"/>
</dbReference>
<gene>
    <name evidence="3" type="ORF">FHS94_001867</name>
</gene>
<organism evidence="3 4">
    <name type="scientific">Sphingomonas aerophila</name>
    <dbReference type="NCBI Taxonomy" id="1344948"/>
    <lineage>
        <taxon>Bacteria</taxon>
        <taxon>Pseudomonadati</taxon>
        <taxon>Pseudomonadota</taxon>
        <taxon>Alphaproteobacteria</taxon>
        <taxon>Sphingomonadales</taxon>
        <taxon>Sphingomonadaceae</taxon>
        <taxon>Sphingomonas</taxon>
    </lineage>
</organism>
<evidence type="ECO:0000313" key="4">
    <source>
        <dbReference type="Proteomes" id="UP000546200"/>
    </source>
</evidence>
<evidence type="ECO:0000313" key="3">
    <source>
        <dbReference type="EMBL" id="MBB5715026.1"/>
    </source>
</evidence>
<feature type="domain" description="AB hydrolase-1" evidence="2">
    <location>
        <begin position="27"/>
        <end position="281"/>
    </location>
</feature>
<proteinExistence type="predicted"/>
<keyword evidence="4" id="KW-1185">Reference proteome</keyword>
<sequence length="293" mass="32029">MARPLTRVTLPTGVDLDVQVAGERGAPAVILLHGFPESHRTWRGIIPDLARDHFVLAPDQRGYAGSSKPAGVESYAPGQIVADVMALADHYNIDRFTLVGHDWGGAVAWMAALGHPNRVERLVIINAPHPFVFQRALFDDAGQRLASQYITRLRDTSIDSGLVGAGLERFFASTFAQHIVGGLAGEEKAAYLSDWAHPGAMTAMLNWYRASSVIVPTPGDKPPRPAFLDAPFPPVTQDTLVIWGTRDKALLPLLVDELPPFVPRLTVERVDAGHFVTWEAPDAVVAAMRRWRI</sequence>
<dbReference type="GO" id="GO:0016787">
    <property type="term" value="F:hydrolase activity"/>
    <property type="evidence" value="ECO:0007669"/>
    <property type="project" value="UniProtKB-KW"/>
</dbReference>
<comment type="caution">
    <text evidence="3">The sequence shown here is derived from an EMBL/GenBank/DDBJ whole genome shotgun (WGS) entry which is preliminary data.</text>
</comment>
<evidence type="ECO:0000256" key="1">
    <source>
        <dbReference type="ARBA" id="ARBA00022801"/>
    </source>
</evidence>
<dbReference type="SUPFAM" id="SSF53474">
    <property type="entry name" value="alpha/beta-Hydrolases"/>
    <property type="match status" value="1"/>
</dbReference>
<protein>
    <submittedName>
        <fullName evidence="3">Pimeloyl-ACP methyl ester carboxylesterase</fullName>
    </submittedName>
</protein>
<dbReference type="EMBL" id="JACIJK010000005">
    <property type="protein sequence ID" value="MBB5715026.1"/>
    <property type="molecule type" value="Genomic_DNA"/>
</dbReference>
<dbReference type="Proteomes" id="UP000546200">
    <property type="component" value="Unassembled WGS sequence"/>
</dbReference>
<keyword evidence="1" id="KW-0378">Hydrolase</keyword>
<dbReference type="PRINTS" id="PR00111">
    <property type="entry name" value="ABHYDROLASE"/>
</dbReference>
<evidence type="ECO:0000259" key="2">
    <source>
        <dbReference type="Pfam" id="PF00561"/>
    </source>
</evidence>
<dbReference type="AlphaFoldDB" id="A0A7W9EUB5"/>
<reference evidence="3 4" key="1">
    <citation type="submission" date="2020-08" db="EMBL/GenBank/DDBJ databases">
        <title>Genomic Encyclopedia of Type Strains, Phase IV (KMG-IV): sequencing the most valuable type-strain genomes for metagenomic binning, comparative biology and taxonomic classification.</title>
        <authorList>
            <person name="Goeker M."/>
        </authorList>
    </citation>
    <scope>NUCLEOTIDE SEQUENCE [LARGE SCALE GENOMIC DNA]</scope>
    <source>
        <strain evidence="3 4">DSM 100044</strain>
    </source>
</reference>
<dbReference type="PRINTS" id="PR00412">
    <property type="entry name" value="EPOXHYDRLASE"/>
</dbReference>
<accession>A0A7W9EUB5</accession>
<name>A0A7W9EUB5_9SPHN</name>
<dbReference type="RefSeq" id="WP_184056954.1">
    <property type="nucleotide sequence ID" value="NZ_JACIJK010000005.1"/>
</dbReference>
<dbReference type="PANTHER" id="PTHR43329">
    <property type="entry name" value="EPOXIDE HYDROLASE"/>
    <property type="match status" value="1"/>
</dbReference>